<dbReference type="EMBL" id="JABEQH010000010">
    <property type="protein sequence ID" value="MBB2176071.1"/>
    <property type="molecule type" value="Genomic_DNA"/>
</dbReference>
<protein>
    <recommendedName>
        <fullName evidence="8">Flagellar biosynthesis protein FliO</fullName>
    </recommendedName>
</protein>
<dbReference type="Pfam" id="PF04347">
    <property type="entry name" value="FliO"/>
    <property type="match status" value="1"/>
</dbReference>
<accession>A0A7W4J7E2</accession>
<dbReference type="GO" id="GO:0016020">
    <property type="term" value="C:membrane"/>
    <property type="evidence" value="ECO:0007669"/>
    <property type="project" value="InterPro"/>
</dbReference>
<organism evidence="6 7">
    <name type="scientific">Gluconacetobacter johannae</name>
    <dbReference type="NCBI Taxonomy" id="112140"/>
    <lineage>
        <taxon>Bacteria</taxon>
        <taxon>Pseudomonadati</taxon>
        <taxon>Pseudomonadota</taxon>
        <taxon>Alphaproteobacteria</taxon>
        <taxon>Acetobacterales</taxon>
        <taxon>Acetobacteraceae</taxon>
        <taxon>Gluconacetobacter</taxon>
    </lineage>
</organism>
<evidence type="ECO:0000256" key="4">
    <source>
        <dbReference type="ARBA" id="ARBA00022989"/>
    </source>
</evidence>
<evidence type="ECO:0000256" key="3">
    <source>
        <dbReference type="ARBA" id="ARBA00022692"/>
    </source>
</evidence>
<evidence type="ECO:0000256" key="1">
    <source>
        <dbReference type="ARBA" id="ARBA00004236"/>
    </source>
</evidence>
<evidence type="ECO:0000256" key="5">
    <source>
        <dbReference type="ARBA" id="ARBA00023136"/>
    </source>
</evidence>
<comment type="caution">
    <text evidence="6">The sequence shown here is derived from an EMBL/GenBank/DDBJ whole genome shotgun (WGS) entry which is preliminary data.</text>
</comment>
<keyword evidence="7" id="KW-1185">Reference proteome</keyword>
<keyword evidence="4" id="KW-1133">Transmembrane helix</keyword>
<evidence type="ECO:0008006" key="8">
    <source>
        <dbReference type="Google" id="ProtNLM"/>
    </source>
</evidence>
<dbReference type="Proteomes" id="UP000561066">
    <property type="component" value="Unassembled WGS sequence"/>
</dbReference>
<gene>
    <name evidence="6" type="ORF">HLH21_09025</name>
</gene>
<name>A0A7W4J7E2_9PROT</name>
<sequence length="98" mass="10796">MWLTCLVSLVIVVALILLSRYGLKVLDPYLSRRRRTRNLAVVESLAIDPRRRVSLIRCGRKTGLILTGGGNDVFLGWIEDDGGRPPHAVSSAQIDPGD</sequence>
<comment type="subcellular location">
    <subcellularLocation>
        <location evidence="1">Cell membrane</location>
    </subcellularLocation>
</comment>
<dbReference type="AlphaFoldDB" id="A0A7W4J7E2"/>
<keyword evidence="5" id="KW-0472">Membrane</keyword>
<evidence type="ECO:0000313" key="6">
    <source>
        <dbReference type="EMBL" id="MBB2176071.1"/>
    </source>
</evidence>
<keyword evidence="2" id="KW-1003">Cell membrane</keyword>
<evidence type="ECO:0000256" key="2">
    <source>
        <dbReference type="ARBA" id="ARBA00022475"/>
    </source>
</evidence>
<reference evidence="6 7" key="1">
    <citation type="submission" date="2020-04" db="EMBL/GenBank/DDBJ databases">
        <title>Description of novel Gluconacetobacter.</title>
        <authorList>
            <person name="Sombolestani A."/>
        </authorList>
    </citation>
    <scope>NUCLEOTIDE SEQUENCE [LARGE SCALE GENOMIC DNA]</scope>
    <source>
        <strain evidence="6 7">LMG 21312</strain>
    </source>
</reference>
<dbReference type="RefSeq" id="WP_182943426.1">
    <property type="nucleotide sequence ID" value="NZ_JABEQH010000010.1"/>
</dbReference>
<proteinExistence type="predicted"/>
<evidence type="ECO:0000313" key="7">
    <source>
        <dbReference type="Proteomes" id="UP000561066"/>
    </source>
</evidence>
<dbReference type="InterPro" id="IPR022781">
    <property type="entry name" value="Flagellar_biosynth_FliO"/>
</dbReference>
<dbReference type="GO" id="GO:0044781">
    <property type="term" value="P:bacterial-type flagellum organization"/>
    <property type="evidence" value="ECO:0007669"/>
    <property type="project" value="InterPro"/>
</dbReference>
<keyword evidence="3" id="KW-0812">Transmembrane</keyword>